<dbReference type="InterPro" id="IPR021314">
    <property type="entry name" value="DUF2911"/>
</dbReference>
<accession>I5C987</accession>
<dbReference type="Pfam" id="PF11138">
    <property type="entry name" value="DUF2911"/>
    <property type="match status" value="1"/>
</dbReference>
<protein>
    <recommendedName>
        <fullName evidence="4">DUF2911 domain-containing protein</fullName>
    </recommendedName>
</protein>
<evidence type="ECO:0000313" key="2">
    <source>
        <dbReference type="EMBL" id="EIM78389.1"/>
    </source>
</evidence>
<dbReference type="RefSeq" id="WP_009053610.1">
    <property type="nucleotide sequence ID" value="NZ_AJYA01000007.1"/>
</dbReference>
<dbReference type="PATRIC" id="fig|1189621.3.peg.817"/>
<evidence type="ECO:0000313" key="3">
    <source>
        <dbReference type="Proteomes" id="UP000005551"/>
    </source>
</evidence>
<name>I5C987_9BACT</name>
<dbReference type="Proteomes" id="UP000005551">
    <property type="component" value="Unassembled WGS sequence"/>
</dbReference>
<organism evidence="2 3">
    <name type="scientific">Nitritalea halalkaliphila LW7</name>
    <dbReference type="NCBI Taxonomy" id="1189621"/>
    <lineage>
        <taxon>Bacteria</taxon>
        <taxon>Pseudomonadati</taxon>
        <taxon>Bacteroidota</taxon>
        <taxon>Cytophagia</taxon>
        <taxon>Cytophagales</taxon>
        <taxon>Cyclobacteriaceae</taxon>
        <taxon>Nitritalea</taxon>
    </lineage>
</organism>
<sequence length="192" mass="21548">MKKTRITLLTLSVLAVFGLYSCGGADSGSEQAESEEMEMELPAKNERASPLRTLEGTLDSGKQLFVQYGAPSVKGRTVWGELVPYDNVWRTGANEATYIEFTETLTVGDKEVAPGKYSLFTIPKENGDWTVILNEEWDLAHGHFEYDEKFDVIRTVATPEFVEESQEQLSISIETPGIVVRWEKLKLPIVIR</sequence>
<keyword evidence="1" id="KW-0732">Signal</keyword>
<dbReference type="AlphaFoldDB" id="I5C987"/>
<keyword evidence="3" id="KW-1185">Reference proteome</keyword>
<comment type="caution">
    <text evidence="2">The sequence shown here is derived from an EMBL/GenBank/DDBJ whole genome shotgun (WGS) entry which is preliminary data.</text>
</comment>
<reference evidence="2 3" key="1">
    <citation type="submission" date="2012-05" db="EMBL/GenBank/DDBJ databases">
        <title>Genome sequence of Nitritalea halalkaliphila LW7.</title>
        <authorList>
            <person name="Jangir P.K."/>
            <person name="Singh A."/>
            <person name="Shivaji S."/>
            <person name="Sharma R."/>
        </authorList>
    </citation>
    <scope>NUCLEOTIDE SEQUENCE [LARGE SCALE GENOMIC DNA]</scope>
    <source>
        <strain evidence="2 3">LW7</strain>
    </source>
</reference>
<feature type="chain" id="PRO_5003700372" description="DUF2911 domain-containing protein" evidence="1">
    <location>
        <begin position="26"/>
        <end position="192"/>
    </location>
</feature>
<proteinExistence type="predicted"/>
<evidence type="ECO:0008006" key="4">
    <source>
        <dbReference type="Google" id="ProtNLM"/>
    </source>
</evidence>
<gene>
    <name evidence="2" type="ORF">A3SI_03915</name>
</gene>
<dbReference type="STRING" id="1189621.A3SI_03915"/>
<feature type="signal peptide" evidence="1">
    <location>
        <begin position="1"/>
        <end position="25"/>
    </location>
</feature>
<dbReference type="EMBL" id="AJYA01000007">
    <property type="protein sequence ID" value="EIM78389.1"/>
    <property type="molecule type" value="Genomic_DNA"/>
</dbReference>
<evidence type="ECO:0000256" key="1">
    <source>
        <dbReference type="SAM" id="SignalP"/>
    </source>
</evidence>
<dbReference type="OrthoDB" id="978542at2"/>
<dbReference type="PROSITE" id="PS51257">
    <property type="entry name" value="PROKAR_LIPOPROTEIN"/>
    <property type="match status" value="1"/>
</dbReference>